<dbReference type="SUPFAM" id="SSF52540">
    <property type="entry name" value="P-loop containing nucleoside triphosphate hydrolases"/>
    <property type="match status" value="2"/>
</dbReference>
<evidence type="ECO:0000256" key="5">
    <source>
        <dbReference type="ARBA" id="ARBA00022737"/>
    </source>
</evidence>
<dbReference type="STRING" id="133412.A0A1R1XG12"/>
<dbReference type="FunFam" id="3.40.50.300:FF:000973">
    <property type="entry name" value="Multidrug resistance-associated protein 4"/>
    <property type="match status" value="1"/>
</dbReference>
<evidence type="ECO:0000256" key="6">
    <source>
        <dbReference type="ARBA" id="ARBA00022741"/>
    </source>
</evidence>
<dbReference type="CDD" id="cd03244">
    <property type="entry name" value="ABCC_MRP_domain2"/>
    <property type="match status" value="1"/>
</dbReference>
<feature type="region of interest" description="Disordered" evidence="10">
    <location>
        <begin position="1"/>
        <end position="41"/>
    </location>
</feature>
<dbReference type="InterPro" id="IPR027417">
    <property type="entry name" value="P-loop_NTPase"/>
</dbReference>
<dbReference type="InterPro" id="IPR036640">
    <property type="entry name" value="ABC1_TM_sf"/>
</dbReference>
<dbReference type="SMART" id="SM00382">
    <property type="entry name" value="AAA"/>
    <property type="match status" value="2"/>
</dbReference>
<evidence type="ECO:0000313" key="15">
    <source>
        <dbReference type="Proteomes" id="UP000187283"/>
    </source>
</evidence>
<name>A0A1R1XG12_9FUNG</name>
<feature type="domain" description="ABC transporter" evidence="12">
    <location>
        <begin position="47"/>
        <end position="291"/>
    </location>
</feature>
<dbReference type="Gene3D" id="3.40.50.300">
    <property type="entry name" value="P-loop containing nucleotide triphosphate hydrolases"/>
    <property type="match status" value="2"/>
</dbReference>
<dbReference type="InterPro" id="IPR003439">
    <property type="entry name" value="ABC_transporter-like_ATP-bd"/>
</dbReference>
<keyword evidence="7" id="KW-0067">ATP-binding</keyword>
<dbReference type="PROSITE" id="PS00211">
    <property type="entry name" value="ABC_TRANSPORTER_1"/>
    <property type="match status" value="2"/>
</dbReference>
<feature type="domain" description="ABC transporter" evidence="12">
    <location>
        <begin position="634"/>
        <end position="871"/>
    </location>
</feature>
<evidence type="ECO:0000259" key="13">
    <source>
        <dbReference type="PROSITE" id="PS50929"/>
    </source>
</evidence>
<dbReference type="InterPro" id="IPR044726">
    <property type="entry name" value="ABCC_6TM_D2"/>
</dbReference>
<keyword evidence="15" id="KW-1185">Reference proteome</keyword>
<dbReference type="InterPro" id="IPR050173">
    <property type="entry name" value="ABC_transporter_C-like"/>
</dbReference>
<dbReference type="GO" id="GO:0005524">
    <property type="term" value="F:ATP binding"/>
    <property type="evidence" value="ECO:0007669"/>
    <property type="project" value="UniProtKB-KW"/>
</dbReference>
<dbReference type="PROSITE" id="PS50893">
    <property type="entry name" value="ABC_TRANSPORTER_2"/>
    <property type="match status" value="2"/>
</dbReference>
<keyword evidence="3" id="KW-0813">Transport</keyword>
<dbReference type="PROSITE" id="PS50929">
    <property type="entry name" value="ABC_TM1F"/>
    <property type="match status" value="1"/>
</dbReference>
<evidence type="ECO:0000259" key="12">
    <source>
        <dbReference type="PROSITE" id="PS50893"/>
    </source>
</evidence>
<keyword evidence="4 11" id="KW-0812">Transmembrane</keyword>
<evidence type="ECO:0000256" key="4">
    <source>
        <dbReference type="ARBA" id="ARBA00022692"/>
    </source>
</evidence>
<feature type="compositionally biased region" description="Polar residues" evidence="10">
    <location>
        <begin position="27"/>
        <end position="38"/>
    </location>
</feature>
<dbReference type="GO" id="GO:0016020">
    <property type="term" value="C:membrane"/>
    <property type="evidence" value="ECO:0007669"/>
    <property type="project" value="UniProtKB-SubCell"/>
</dbReference>
<evidence type="ECO:0000256" key="11">
    <source>
        <dbReference type="SAM" id="Phobius"/>
    </source>
</evidence>
<dbReference type="AlphaFoldDB" id="A0A1R1XG12"/>
<dbReference type="Proteomes" id="UP000187283">
    <property type="component" value="Unassembled WGS sequence"/>
</dbReference>
<dbReference type="EMBL" id="LSSN01003450">
    <property type="protein sequence ID" value="OMJ13533.1"/>
    <property type="molecule type" value="Genomic_DNA"/>
</dbReference>
<evidence type="ECO:0000256" key="2">
    <source>
        <dbReference type="ARBA" id="ARBA00009726"/>
    </source>
</evidence>
<dbReference type="CDD" id="cd03250">
    <property type="entry name" value="ABCC_MRP_domain1"/>
    <property type="match status" value="1"/>
</dbReference>
<dbReference type="GO" id="GO:0140359">
    <property type="term" value="F:ABC-type transporter activity"/>
    <property type="evidence" value="ECO:0007669"/>
    <property type="project" value="InterPro"/>
</dbReference>
<dbReference type="GO" id="GO:0016887">
    <property type="term" value="F:ATP hydrolysis activity"/>
    <property type="evidence" value="ECO:0007669"/>
    <property type="project" value="InterPro"/>
</dbReference>
<dbReference type="OrthoDB" id="6500128at2759"/>
<protein>
    <submittedName>
        <fullName evidence="14">Multidrug resistance-associated protein 5</fullName>
    </submittedName>
</protein>
<proteinExistence type="inferred from homology"/>
<dbReference type="Pfam" id="PF00005">
    <property type="entry name" value="ABC_tran"/>
    <property type="match status" value="2"/>
</dbReference>
<keyword evidence="6" id="KW-0547">Nucleotide-binding</keyword>
<comment type="caution">
    <text evidence="14">The sequence shown here is derived from an EMBL/GenBank/DDBJ whole genome shotgun (WGS) entry which is preliminary data.</text>
</comment>
<evidence type="ECO:0000256" key="3">
    <source>
        <dbReference type="ARBA" id="ARBA00022448"/>
    </source>
</evidence>
<evidence type="ECO:0000256" key="7">
    <source>
        <dbReference type="ARBA" id="ARBA00022840"/>
    </source>
</evidence>
<comment type="subcellular location">
    <subcellularLocation>
        <location evidence="1">Membrane</location>
        <topology evidence="1">Multi-pass membrane protein</topology>
    </subcellularLocation>
</comment>
<evidence type="ECO:0000256" key="8">
    <source>
        <dbReference type="ARBA" id="ARBA00022989"/>
    </source>
</evidence>
<feature type="compositionally biased region" description="Basic and acidic residues" evidence="10">
    <location>
        <begin position="16"/>
        <end position="26"/>
    </location>
</feature>
<dbReference type="InterPro" id="IPR017871">
    <property type="entry name" value="ABC_transporter-like_CS"/>
</dbReference>
<feature type="transmembrane region" description="Helical" evidence="11">
    <location>
        <begin position="538"/>
        <end position="560"/>
    </location>
</feature>
<dbReference type="Pfam" id="PF00664">
    <property type="entry name" value="ABC_membrane"/>
    <property type="match status" value="1"/>
</dbReference>
<dbReference type="InterPro" id="IPR003593">
    <property type="entry name" value="AAA+_ATPase"/>
</dbReference>
<dbReference type="InterPro" id="IPR011527">
    <property type="entry name" value="ABC1_TM_dom"/>
</dbReference>
<evidence type="ECO:0000313" key="14">
    <source>
        <dbReference type="EMBL" id="OMJ13533.1"/>
    </source>
</evidence>
<sequence length="895" mass="99574">MSNASSNSNNNKKKAHEIGNKKESFIKNRNTNTGSPNSLDVLINSDTHVNDESKKERTTQVILKNINISVKKGELLGVVGPVGSGKSSLCNAILGEMYKISGEFGVQLTRKNESETSENSSTEGSIKDNQSLVAYSSQSPWIFGGSIRDNILFGNVYDEEWFKAVVAACSLERDLLLFEKGEFTLIGERGVTLSGGQRARISLARAVYSKAELYILDDPLSAVDPKVGKHIFDSVICGHLRNKTVILVTHQLQYVHKCDNIAVLENGSIVEYGPPNSISKLGEYKNSQVQNKTPKLDKEYNKSDILKNISKLELKKAESSSESSEIEEVKSEIIIYNEKNDGIIPSEKISTEALGNENISRIKNTSVKIENTENNKPNNNENYKIGNTETMLKSVIGSPITFFNSQPIGRVLNRFSKDQSNTDELLAQTFIDTLTIAFQAIGILIIACISNIYLLITIPFILGAFWWLRSVYIKSSRQIKRIESVSRSPVYSLLSETLDGLVTIRSYSSQGQFLRNFIRYQNSNSRAFFCFLGTGRWLAYRLDLVSAIFAAISIFSAVAVRKTIQPSFAALSLSYILSLVGMAQWGIRQSIETELTFISVERNMAYTEIQPEEPKSISEAQDTVQKSWPEHGNVEINNLSLLYPFSKYPVLKNISMSIKACEKIGIVGRTGAGKSSLVSSIFRLVEPYPSGCITVDNVKLSDVKLSRLRPSFSMIPQQPFLFEGSLRFNLDPWSEYSDEQIWNALEAASLKSKILDMPEKLESAVIENGKNFSVGERQLISLCRAILQNKRVIVMDEATANVDLETDQKIQKSIHTHFKNSTVITIAHRLNTVIGNGYDKIAVLDHGVLMEFGTAHELLSNTESLLSKMVANTGKKTESKLRKLVNGKNKNTDTD</sequence>
<dbReference type="PANTHER" id="PTHR24223:SF456">
    <property type="entry name" value="MULTIDRUG RESISTANCE-ASSOCIATED PROTEIN LETHAL(2)03659"/>
    <property type="match status" value="1"/>
</dbReference>
<keyword evidence="9 11" id="KW-0472">Membrane</keyword>
<comment type="similarity">
    <text evidence="2">Belongs to the ABC transporter superfamily. ABCC family. Conjugate transporter (TC 3.A.1.208) subfamily.</text>
</comment>
<dbReference type="Gene3D" id="1.20.1560.10">
    <property type="entry name" value="ABC transporter type 1, transmembrane domain"/>
    <property type="match status" value="1"/>
</dbReference>
<keyword evidence="5" id="KW-0677">Repeat</keyword>
<feature type="domain" description="ABC transmembrane type-1" evidence="13">
    <location>
        <begin position="391"/>
        <end position="595"/>
    </location>
</feature>
<keyword evidence="8 11" id="KW-1133">Transmembrane helix</keyword>
<feature type="compositionally biased region" description="Low complexity" evidence="10">
    <location>
        <begin position="1"/>
        <end position="10"/>
    </location>
</feature>
<organism evidence="14 15">
    <name type="scientific">Smittium culicis</name>
    <dbReference type="NCBI Taxonomy" id="133412"/>
    <lineage>
        <taxon>Eukaryota</taxon>
        <taxon>Fungi</taxon>
        <taxon>Fungi incertae sedis</taxon>
        <taxon>Zoopagomycota</taxon>
        <taxon>Kickxellomycotina</taxon>
        <taxon>Harpellomycetes</taxon>
        <taxon>Harpellales</taxon>
        <taxon>Legeriomycetaceae</taxon>
        <taxon>Smittium</taxon>
    </lineage>
</organism>
<reference evidence="14 15" key="1">
    <citation type="submission" date="2017-01" db="EMBL/GenBank/DDBJ databases">
        <authorList>
            <person name="Mah S.A."/>
            <person name="Swanson W.J."/>
            <person name="Moy G.W."/>
            <person name="Vacquier V.D."/>
        </authorList>
    </citation>
    <scope>NUCLEOTIDE SEQUENCE [LARGE SCALE GENOMIC DNA]</scope>
    <source>
        <strain evidence="14 15">GSMNP</strain>
    </source>
</reference>
<dbReference type="PANTHER" id="PTHR24223">
    <property type="entry name" value="ATP-BINDING CASSETTE SUB-FAMILY C"/>
    <property type="match status" value="1"/>
</dbReference>
<dbReference type="SUPFAM" id="SSF90123">
    <property type="entry name" value="ABC transporter transmembrane region"/>
    <property type="match status" value="1"/>
</dbReference>
<evidence type="ECO:0000256" key="9">
    <source>
        <dbReference type="ARBA" id="ARBA00023136"/>
    </source>
</evidence>
<evidence type="ECO:0000256" key="10">
    <source>
        <dbReference type="SAM" id="MobiDB-lite"/>
    </source>
</evidence>
<dbReference type="FunFam" id="3.40.50.300:FF:000163">
    <property type="entry name" value="Multidrug resistance-associated protein member 4"/>
    <property type="match status" value="1"/>
</dbReference>
<gene>
    <name evidence="14" type="ORF">AYI70_g8440</name>
</gene>
<dbReference type="CDD" id="cd18580">
    <property type="entry name" value="ABC_6TM_ABCC_D2"/>
    <property type="match status" value="1"/>
</dbReference>
<accession>A0A1R1XG12</accession>
<feature type="transmembrane region" description="Helical" evidence="11">
    <location>
        <begin position="436"/>
        <end position="468"/>
    </location>
</feature>
<evidence type="ECO:0000256" key="1">
    <source>
        <dbReference type="ARBA" id="ARBA00004141"/>
    </source>
</evidence>